<feature type="binding site" evidence="10">
    <location>
        <position position="109"/>
    </location>
    <ligand>
        <name>ATP</name>
        <dbReference type="ChEBI" id="CHEBI:30616"/>
    </ligand>
</feature>
<comment type="caution">
    <text evidence="16">The sequence shown here is derived from an EMBL/GenBank/DDBJ whole genome shotgun (WGS) entry which is preliminary data.</text>
</comment>
<dbReference type="PANTHER" id="PTHR24350">
    <property type="entry name" value="SERINE/THREONINE-PROTEIN KINASE IAL-RELATED"/>
    <property type="match status" value="1"/>
</dbReference>
<dbReference type="GO" id="GO:0032506">
    <property type="term" value="P:cytokinetic process"/>
    <property type="evidence" value="ECO:0007669"/>
    <property type="project" value="UniProtKB-ARBA"/>
</dbReference>
<dbReference type="GO" id="GO:0030496">
    <property type="term" value="C:midbody"/>
    <property type="evidence" value="ECO:0007669"/>
    <property type="project" value="UniProtKB-SubCell"/>
</dbReference>
<dbReference type="AlphaFoldDB" id="A0A8X7CET0"/>
<organism evidence="16 17">
    <name type="scientific">Trichonephila inaurata madagascariensis</name>
    <dbReference type="NCBI Taxonomy" id="2747483"/>
    <lineage>
        <taxon>Eukaryota</taxon>
        <taxon>Metazoa</taxon>
        <taxon>Ecdysozoa</taxon>
        <taxon>Arthropoda</taxon>
        <taxon>Chelicerata</taxon>
        <taxon>Arachnida</taxon>
        <taxon>Araneae</taxon>
        <taxon>Araneomorphae</taxon>
        <taxon>Entelegynae</taxon>
        <taxon>Araneoidea</taxon>
        <taxon>Nephilidae</taxon>
        <taxon>Trichonephila</taxon>
        <taxon>Trichonephila inaurata</taxon>
    </lineage>
</organism>
<dbReference type="FunFam" id="3.30.200.20:FF:000042">
    <property type="entry name" value="Aurora kinase A"/>
    <property type="match status" value="1"/>
</dbReference>
<dbReference type="EC" id="2.7.11.1" evidence="14"/>
<dbReference type="PROSITE" id="PS50011">
    <property type="entry name" value="PROTEIN_KINASE_DOM"/>
    <property type="match status" value="1"/>
</dbReference>
<keyword evidence="6 10" id="KW-0067">ATP-binding</keyword>
<comment type="similarity">
    <text evidence="14">Belongs to the protein kinase superfamily. Ser/Thr protein kinase family. Aurora subfamily.</text>
</comment>
<reference evidence="16" key="1">
    <citation type="submission" date="2020-08" db="EMBL/GenBank/DDBJ databases">
        <title>Multicomponent nature underlies the extraordinary mechanical properties of spider dragline silk.</title>
        <authorList>
            <person name="Kono N."/>
            <person name="Nakamura H."/>
            <person name="Mori M."/>
            <person name="Yoshida Y."/>
            <person name="Ohtoshi R."/>
            <person name="Malay A.D."/>
            <person name="Moran D.A.P."/>
            <person name="Tomita M."/>
            <person name="Numata K."/>
            <person name="Arakawa K."/>
        </authorList>
    </citation>
    <scope>NUCLEOTIDE SEQUENCE</scope>
</reference>
<evidence type="ECO:0000256" key="3">
    <source>
        <dbReference type="ARBA" id="ARBA00022679"/>
    </source>
</evidence>
<sequence length="356" mass="41966">MYEKFYKFLINICILPLQLVESLKYFLLKYLLRNCVFENFRSIVNRNMNRSINRSVLDSSKRTHESTLDLIDENEETPNLKNKYLPKRIPMKTFTLSDFDIGRPLGKGKFGNVYLARERSSHFIVALKIISKAQILKNDVEHQVRREIEIQTHLRHPNILRMYGYFWDDTKIYLILEFAARGELYKTLQKQQYFDEQTAATYMAQLARAFIYCHEKKVIHRDIKPENLLLSLTGDIKIADFGWSVHAPSLKRKTMCGTLDYLPPEMLDHKVYDSTVDLWCLGILCYEFLVGKPPFESPTSSETYKRIRQVKVEFPSCISELARDFIMKLLKKIPQERMSLQDMLKHPWICENAKVA</sequence>
<gene>
    <name evidence="16" type="primary">AURKB</name>
    <name evidence="16" type="ORF">TNIN_459631</name>
</gene>
<dbReference type="PROSITE" id="PS00108">
    <property type="entry name" value="PROTEIN_KINASE_ST"/>
    <property type="match status" value="1"/>
</dbReference>
<feature type="domain" description="Protein kinase" evidence="15">
    <location>
        <begin position="99"/>
        <end position="349"/>
    </location>
</feature>
<comment type="catalytic activity">
    <reaction evidence="7 14">
        <text>L-threonyl-[protein] + ATP = O-phospho-L-threonyl-[protein] + ADP + H(+)</text>
        <dbReference type="Rhea" id="RHEA:46608"/>
        <dbReference type="Rhea" id="RHEA-COMP:11060"/>
        <dbReference type="Rhea" id="RHEA-COMP:11605"/>
        <dbReference type="ChEBI" id="CHEBI:15378"/>
        <dbReference type="ChEBI" id="CHEBI:30013"/>
        <dbReference type="ChEBI" id="CHEBI:30616"/>
        <dbReference type="ChEBI" id="CHEBI:61977"/>
        <dbReference type="ChEBI" id="CHEBI:456216"/>
        <dbReference type="EC" id="2.7.11.1"/>
    </reaction>
</comment>
<evidence type="ECO:0000256" key="14">
    <source>
        <dbReference type="RuleBase" id="RU367134"/>
    </source>
</evidence>
<protein>
    <recommendedName>
        <fullName evidence="14">Aurora kinase</fullName>
        <ecNumber evidence="14">2.7.11.1</ecNumber>
    </recommendedName>
</protein>
<dbReference type="InterPro" id="IPR000719">
    <property type="entry name" value="Prot_kinase_dom"/>
</dbReference>
<feature type="binding site" evidence="10 12">
    <location>
        <position position="128"/>
    </location>
    <ligand>
        <name>ATP</name>
        <dbReference type="ChEBI" id="CHEBI:30616"/>
    </ligand>
</feature>
<dbReference type="InterPro" id="IPR017441">
    <property type="entry name" value="Protein_kinase_ATP_BS"/>
</dbReference>
<dbReference type="EMBL" id="BMAV01014789">
    <property type="protein sequence ID" value="GFY63455.1"/>
    <property type="molecule type" value="Genomic_DNA"/>
</dbReference>
<evidence type="ECO:0000256" key="7">
    <source>
        <dbReference type="ARBA" id="ARBA00047899"/>
    </source>
</evidence>
<evidence type="ECO:0000256" key="5">
    <source>
        <dbReference type="ARBA" id="ARBA00022777"/>
    </source>
</evidence>
<keyword evidence="5 14" id="KW-0418">Kinase</keyword>
<keyword evidence="3 14" id="KW-0808">Transferase</keyword>
<dbReference type="GO" id="GO:0005524">
    <property type="term" value="F:ATP binding"/>
    <property type="evidence" value="ECO:0007669"/>
    <property type="project" value="UniProtKB-UniRule"/>
</dbReference>
<evidence type="ECO:0000256" key="10">
    <source>
        <dbReference type="PIRSR" id="PIRSR630616-2"/>
    </source>
</evidence>
<evidence type="ECO:0000313" key="16">
    <source>
        <dbReference type="EMBL" id="GFY63455.1"/>
    </source>
</evidence>
<dbReference type="InterPro" id="IPR008271">
    <property type="entry name" value="Ser/Thr_kinase_AS"/>
</dbReference>
<proteinExistence type="inferred from homology"/>
<feature type="active site" description="Proton acceptor" evidence="9">
    <location>
        <position position="222"/>
    </location>
</feature>
<dbReference type="CDD" id="cd14007">
    <property type="entry name" value="STKc_Aurora"/>
    <property type="match status" value="1"/>
</dbReference>
<dbReference type="Gene3D" id="1.10.510.10">
    <property type="entry name" value="Transferase(Phosphotransferase) domain 1"/>
    <property type="match status" value="1"/>
</dbReference>
<dbReference type="Pfam" id="PF00069">
    <property type="entry name" value="Pkinase"/>
    <property type="match status" value="1"/>
</dbReference>
<evidence type="ECO:0000256" key="2">
    <source>
        <dbReference type="ARBA" id="ARBA00022527"/>
    </source>
</evidence>
<evidence type="ECO:0000256" key="6">
    <source>
        <dbReference type="ARBA" id="ARBA00022840"/>
    </source>
</evidence>
<feature type="binding site" evidence="10">
    <location>
        <position position="240"/>
    </location>
    <ligand>
        <name>ATP</name>
        <dbReference type="ChEBI" id="CHEBI:30616"/>
    </ligand>
</feature>
<dbReference type="GO" id="GO:0006325">
    <property type="term" value="P:chromatin organization"/>
    <property type="evidence" value="ECO:0007669"/>
    <property type="project" value="UniProtKB-ARBA"/>
</dbReference>
<dbReference type="SUPFAM" id="SSF56112">
    <property type="entry name" value="Protein kinase-like (PK-like)"/>
    <property type="match status" value="1"/>
</dbReference>
<dbReference type="FunFam" id="1.10.510.10:FF:000235">
    <property type="entry name" value="Serine/threonine-protein kinase ark1"/>
    <property type="match status" value="1"/>
</dbReference>
<evidence type="ECO:0000256" key="9">
    <source>
        <dbReference type="PIRSR" id="PIRSR630616-1"/>
    </source>
</evidence>
<evidence type="ECO:0000256" key="11">
    <source>
        <dbReference type="PIRSR" id="PIRSR630616-3"/>
    </source>
</evidence>
<keyword evidence="2 13" id="KW-0723">Serine/threonine-protein kinase</keyword>
<dbReference type="OrthoDB" id="377346at2759"/>
<evidence type="ECO:0000256" key="8">
    <source>
        <dbReference type="ARBA" id="ARBA00048679"/>
    </source>
</evidence>
<evidence type="ECO:0000313" key="17">
    <source>
        <dbReference type="Proteomes" id="UP000886998"/>
    </source>
</evidence>
<dbReference type="PROSITE" id="PS00107">
    <property type="entry name" value="PROTEIN_KINASE_ATP"/>
    <property type="match status" value="1"/>
</dbReference>
<feature type="cross-link" description="Glycyl lysine isopeptide (Lys-Gly) (interchain with G-Cter in SUMO2)" evidence="11">
    <location>
        <position position="224"/>
    </location>
</feature>
<dbReference type="InterPro" id="IPR030616">
    <property type="entry name" value="Aur-like"/>
</dbReference>
<dbReference type="SMART" id="SM00220">
    <property type="entry name" value="S_TKc"/>
    <property type="match status" value="1"/>
</dbReference>
<dbReference type="InterPro" id="IPR011009">
    <property type="entry name" value="Kinase-like_dom_sf"/>
</dbReference>
<dbReference type="Proteomes" id="UP000886998">
    <property type="component" value="Unassembled WGS sequence"/>
</dbReference>
<accession>A0A8X7CET0</accession>
<evidence type="ECO:0000256" key="12">
    <source>
        <dbReference type="PROSITE-ProRule" id="PRU10141"/>
    </source>
</evidence>
<dbReference type="GO" id="GO:0004674">
    <property type="term" value="F:protein serine/threonine kinase activity"/>
    <property type="evidence" value="ECO:0007669"/>
    <property type="project" value="UniProtKB-KW"/>
</dbReference>
<dbReference type="GO" id="GO:0030261">
    <property type="term" value="P:chromosome condensation"/>
    <property type="evidence" value="ECO:0007669"/>
    <property type="project" value="UniProtKB-ARBA"/>
</dbReference>
<evidence type="ECO:0000256" key="1">
    <source>
        <dbReference type="ARBA" id="ARBA00004214"/>
    </source>
</evidence>
<evidence type="ECO:0000256" key="4">
    <source>
        <dbReference type="ARBA" id="ARBA00022741"/>
    </source>
</evidence>
<name>A0A8X7CET0_9ARAC</name>
<feature type="binding site" evidence="10">
    <location>
        <begin position="177"/>
        <end position="179"/>
    </location>
    <ligand>
        <name>ATP</name>
        <dbReference type="ChEBI" id="CHEBI:30616"/>
    </ligand>
</feature>
<dbReference type="GO" id="GO:0000070">
    <property type="term" value="P:mitotic sister chromatid segregation"/>
    <property type="evidence" value="ECO:0007669"/>
    <property type="project" value="UniProtKB-ARBA"/>
</dbReference>
<comment type="catalytic activity">
    <reaction evidence="8 14">
        <text>L-seryl-[protein] + ATP = O-phospho-L-seryl-[protein] + ADP + H(+)</text>
        <dbReference type="Rhea" id="RHEA:17989"/>
        <dbReference type="Rhea" id="RHEA-COMP:9863"/>
        <dbReference type="Rhea" id="RHEA-COMP:11604"/>
        <dbReference type="ChEBI" id="CHEBI:15378"/>
        <dbReference type="ChEBI" id="CHEBI:29999"/>
        <dbReference type="ChEBI" id="CHEBI:30616"/>
        <dbReference type="ChEBI" id="CHEBI:83421"/>
        <dbReference type="ChEBI" id="CHEBI:456216"/>
        <dbReference type="EC" id="2.7.11.1"/>
    </reaction>
</comment>
<keyword evidence="17" id="KW-1185">Reference proteome</keyword>
<keyword evidence="4 10" id="KW-0547">Nucleotide-binding</keyword>
<evidence type="ECO:0000259" key="15">
    <source>
        <dbReference type="PROSITE" id="PS50011"/>
    </source>
</evidence>
<evidence type="ECO:0000256" key="13">
    <source>
        <dbReference type="RuleBase" id="RU000304"/>
    </source>
</evidence>
<dbReference type="Gene3D" id="3.30.200.20">
    <property type="entry name" value="Phosphorylase Kinase, domain 1"/>
    <property type="match status" value="1"/>
</dbReference>
<feature type="binding site" evidence="10">
    <location>
        <begin position="226"/>
        <end position="227"/>
    </location>
    <ligand>
        <name>ATP</name>
        <dbReference type="ChEBI" id="CHEBI:30616"/>
    </ligand>
</feature>
<comment type="subcellular location">
    <subcellularLocation>
        <location evidence="1">Midbody</location>
    </subcellularLocation>
</comment>